<organism evidence="6">
    <name type="scientific">Cyprideis torosa</name>
    <dbReference type="NCBI Taxonomy" id="163714"/>
    <lineage>
        <taxon>Eukaryota</taxon>
        <taxon>Metazoa</taxon>
        <taxon>Ecdysozoa</taxon>
        <taxon>Arthropoda</taxon>
        <taxon>Crustacea</taxon>
        <taxon>Oligostraca</taxon>
        <taxon>Ostracoda</taxon>
        <taxon>Podocopa</taxon>
        <taxon>Podocopida</taxon>
        <taxon>Cytherocopina</taxon>
        <taxon>Cytheroidea</taxon>
        <taxon>Cytherideidae</taxon>
        <taxon>Cyprideis</taxon>
    </lineage>
</organism>
<dbReference type="InterPro" id="IPR000719">
    <property type="entry name" value="Prot_kinase_dom"/>
</dbReference>
<dbReference type="InterPro" id="IPR011009">
    <property type="entry name" value="Kinase-like_dom_sf"/>
</dbReference>
<name>A0A7R8ZI47_9CRUS</name>
<dbReference type="InterPro" id="IPR008271">
    <property type="entry name" value="Ser/Thr_kinase_AS"/>
</dbReference>
<keyword evidence="1" id="KW-0723">Serine/threonine-protein kinase</keyword>
<dbReference type="GO" id="GO:0004674">
    <property type="term" value="F:protein serine/threonine kinase activity"/>
    <property type="evidence" value="ECO:0007669"/>
    <property type="project" value="UniProtKB-KW"/>
</dbReference>
<evidence type="ECO:0000256" key="2">
    <source>
        <dbReference type="ARBA" id="ARBA00022679"/>
    </source>
</evidence>
<dbReference type="GO" id="GO:0005634">
    <property type="term" value="C:nucleus"/>
    <property type="evidence" value="ECO:0007669"/>
    <property type="project" value="TreeGrafter"/>
</dbReference>
<dbReference type="PROSITE" id="PS00108">
    <property type="entry name" value="PROTEIN_KINASE_ST"/>
    <property type="match status" value="1"/>
</dbReference>
<dbReference type="GO" id="GO:0007052">
    <property type="term" value="P:mitotic spindle organization"/>
    <property type="evidence" value="ECO:0007669"/>
    <property type="project" value="TreeGrafter"/>
</dbReference>
<dbReference type="GO" id="GO:0005737">
    <property type="term" value="C:cytoplasm"/>
    <property type="evidence" value="ECO:0007669"/>
    <property type="project" value="TreeGrafter"/>
</dbReference>
<dbReference type="Pfam" id="PF00069">
    <property type="entry name" value="Pkinase"/>
    <property type="match status" value="1"/>
</dbReference>
<reference evidence="6" key="1">
    <citation type="submission" date="2020-11" db="EMBL/GenBank/DDBJ databases">
        <authorList>
            <person name="Tran Van P."/>
        </authorList>
    </citation>
    <scope>NUCLEOTIDE SEQUENCE</scope>
</reference>
<keyword evidence="3" id="KW-0547">Nucleotide-binding</keyword>
<protein>
    <submittedName>
        <fullName evidence="6">Uncharacterized protein</fullName>
    </submittedName>
</protein>
<gene>
    <name evidence="6" type="ORF">CTOB1V02_LOCUS240</name>
</gene>
<sequence>MFFLFLLLPQSLVHVLKHRKTLTEPEVRYYMYQLVEGVRYIHQKRVIHRDLKLGNMLLTEDMMVKIGDFGLATRVDGTQKMRCKPVLGQEARASTMDPEKRERSPVIRCHSACLEDFAGSG</sequence>
<dbReference type="GO" id="GO:0005813">
    <property type="term" value="C:centrosome"/>
    <property type="evidence" value="ECO:0007669"/>
    <property type="project" value="TreeGrafter"/>
</dbReference>
<accession>A0A7R8ZI47</accession>
<keyword evidence="2" id="KW-0808">Transferase</keyword>
<keyword evidence="5" id="KW-0067">ATP-binding</keyword>
<proteinExistence type="predicted"/>
<evidence type="ECO:0000256" key="3">
    <source>
        <dbReference type="ARBA" id="ARBA00022741"/>
    </source>
</evidence>
<evidence type="ECO:0000256" key="4">
    <source>
        <dbReference type="ARBA" id="ARBA00022777"/>
    </source>
</evidence>
<evidence type="ECO:0000256" key="5">
    <source>
        <dbReference type="ARBA" id="ARBA00022840"/>
    </source>
</evidence>
<dbReference type="SMART" id="SM00220">
    <property type="entry name" value="S_TKc"/>
    <property type="match status" value="1"/>
</dbReference>
<dbReference type="PROSITE" id="PS50011">
    <property type="entry name" value="PROTEIN_KINASE_DOM"/>
    <property type="match status" value="1"/>
</dbReference>
<evidence type="ECO:0000256" key="1">
    <source>
        <dbReference type="ARBA" id="ARBA00022527"/>
    </source>
</evidence>
<dbReference type="GO" id="GO:0005524">
    <property type="term" value="F:ATP binding"/>
    <property type="evidence" value="ECO:0007669"/>
    <property type="project" value="UniProtKB-KW"/>
</dbReference>
<dbReference type="PANTHER" id="PTHR24345">
    <property type="entry name" value="SERINE/THREONINE-PROTEIN KINASE PLK"/>
    <property type="match status" value="1"/>
</dbReference>
<dbReference type="GO" id="GO:0000922">
    <property type="term" value="C:spindle pole"/>
    <property type="evidence" value="ECO:0007669"/>
    <property type="project" value="TreeGrafter"/>
</dbReference>
<dbReference type="OrthoDB" id="408964at2759"/>
<evidence type="ECO:0000313" key="6">
    <source>
        <dbReference type="EMBL" id="CAD7222226.1"/>
    </source>
</evidence>
<dbReference type="AlphaFoldDB" id="A0A7R8ZI47"/>
<dbReference type="PANTHER" id="PTHR24345:SF0">
    <property type="entry name" value="CELL CYCLE SERINE_THREONINE-PROTEIN KINASE CDC5_MSD2"/>
    <property type="match status" value="1"/>
</dbReference>
<dbReference type="EMBL" id="OB660039">
    <property type="protein sequence ID" value="CAD7222226.1"/>
    <property type="molecule type" value="Genomic_DNA"/>
</dbReference>
<dbReference type="SUPFAM" id="SSF56112">
    <property type="entry name" value="Protein kinase-like (PK-like)"/>
    <property type="match status" value="1"/>
</dbReference>
<dbReference type="GO" id="GO:0000776">
    <property type="term" value="C:kinetochore"/>
    <property type="evidence" value="ECO:0007669"/>
    <property type="project" value="TreeGrafter"/>
</dbReference>
<keyword evidence="4" id="KW-0418">Kinase</keyword>
<dbReference type="Gene3D" id="1.10.510.10">
    <property type="entry name" value="Transferase(Phosphotransferase) domain 1"/>
    <property type="match status" value="1"/>
</dbReference>